<sequence>MPPTLRERSRRTGTEQSGQDISAGRVPQYGDTQRDGIARGGWSGGEFGSAGRDNRQSKAAGRGGRRRHGGGRGGAGRDKRAFTSDEGVDEVVEGFSPRELGAEELSEAPSVPHSAPDLDSHSAADTSGTKTSRITARSAHFEDYVLGPRRITINGKGAIDANPFRYFGTEAAPHGETIDYSALKGLDAAQVWLSIDERSITGIIEEYAVMTYKNVCEEEYASFATETFLKRQRRFLQVPSDRKWRAERMLQLVAPPKRDAYWDPPICFATDPNGYRFDSRPDCSYWLSLAGFNSDYRSELGGAVYVHNDWITCPYFTIEFKKHHQSDLQARAQAAAAGSLALYNRYMLKSTALKDSAREWTEADKALIRHYALTFVGADFQFWVLQPRLLRTCGSWDGCTMRKLYDSKCTSNYGVRQLERWINEIHRWGLTKHASSCQEDIKTILEVRGVDTSAINFD</sequence>
<dbReference type="Proteomes" id="UP001172680">
    <property type="component" value="Unassembled WGS sequence"/>
</dbReference>
<organism evidence="1 2">
    <name type="scientific">Coniosporium tulheliwenetii</name>
    <dbReference type="NCBI Taxonomy" id="3383036"/>
    <lineage>
        <taxon>Eukaryota</taxon>
        <taxon>Fungi</taxon>
        <taxon>Dikarya</taxon>
        <taxon>Ascomycota</taxon>
        <taxon>Pezizomycotina</taxon>
        <taxon>Dothideomycetes</taxon>
        <taxon>Dothideomycetes incertae sedis</taxon>
        <taxon>Coniosporium</taxon>
    </lineage>
</organism>
<evidence type="ECO:0000313" key="1">
    <source>
        <dbReference type="EMBL" id="KAJ9634220.1"/>
    </source>
</evidence>
<evidence type="ECO:0000313" key="2">
    <source>
        <dbReference type="Proteomes" id="UP001172680"/>
    </source>
</evidence>
<proteinExistence type="predicted"/>
<comment type="caution">
    <text evidence="1">The sequence shown here is derived from an EMBL/GenBank/DDBJ whole genome shotgun (WGS) entry which is preliminary data.</text>
</comment>
<reference evidence="1" key="1">
    <citation type="submission" date="2022-10" db="EMBL/GenBank/DDBJ databases">
        <title>Culturing micro-colonial fungi from biological soil crusts in the Mojave desert and describing Neophaeococcomyces mojavensis, and introducing the new genera and species Taxawa tesnikishii.</title>
        <authorList>
            <person name="Kurbessoian T."/>
            <person name="Stajich J.E."/>
        </authorList>
    </citation>
    <scope>NUCLEOTIDE SEQUENCE</scope>
    <source>
        <strain evidence="1">JES_115</strain>
    </source>
</reference>
<keyword evidence="2" id="KW-1185">Reference proteome</keyword>
<protein>
    <submittedName>
        <fullName evidence="1">Uncharacterized protein</fullName>
    </submittedName>
</protein>
<gene>
    <name evidence="1" type="ORF">H2199_009050</name>
</gene>
<accession>A0ACC2YFP8</accession>
<dbReference type="EMBL" id="JAPDRP010000034">
    <property type="protein sequence ID" value="KAJ9634220.1"/>
    <property type="molecule type" value="Genomic_DNA"/>
</dbReference>
<name>A0ACC2YFP8_9PEZI</name>